<dbReference type="HOGENOM" id="CLU_045518_3_0_6"/>
<dbReference type="GO" id="GO:0008831">
    <property type="term" value="F:dTDP-4-dehydrorhamnose reductase activity"/>
    <property type="evidence" value="ECO:0007669"/>
    <property type="project" value="UniProtKB-EC"/>
</dbReference>
<comment type="similarity">
    <text evidence="2 6">Belongs to the dTDP-4-dehydrorhamnose reductase family.</text>
</comment>
<keyword evidence="6" id="KW-0560">Oxidoreductase</keyword>
<evidence type="ECO:0000313" key="8">
    <source>
        <dbReference type="EMBL" id="EED35300.1"/>
    </source>
</evidence>
<dbReference type="GO" id="GO:0019305">
    <property type="term" value="P:dTDP-rhamnose biosynthetic process"/>
    <property type="evidence" value="ECO:0007669"/>
    <property type="project" value="UniProtKB-UniPathway"/>
</dbReference>
<reference evidence="9" key="1">
    <citation type="journal article" date="2013" name="BMC Microbiol.">
        <title>Taxonomy and evolution of bacteriochlorophyll a-containing members of the OM60/NOR5 clade of marine gammaproteobacteria: description of Luminiphilus syltensis gen. nov., sp. nov., reclassification of Haliea rubra as Pseudohaliea rubra gen. nov., comb. nov., and emendation of Chromatocurvus halotolerans.</title>
        <authorList>
            <person name="Spring S."/>
            <person name="Riedel T."/>
            <person name="Sproer C."/>
            <person name="Yan S."/>
            <person name="Harder J."/>
            <person name="Fuchs B.M."/>
        </authorList>
    </citation>
    <scope>NUCLEOTIDE SEQUENCE [LARGE SCALE GENOMIC DNA]</scope>
    <source>
        <strain evidence="9">NOR51-B</strain>
    </source>
</reference>
<organism evidence="8 9">
    <name type="scientific">Luminiphilus syltensis NOR5-1B</name>
    <dbReference type="NCBI Taxonomy" id="565045"/>
    <lineage>
        <taxon>Bacteria</taxon>
        <taxon>Pseudomonadati</taxon>
        <taxon>Pseudomonadota</taxon>
        <taxon>Gammaproteobacteria</taxon>
        <taxon>Cellvibrionales</taxon>
        <taxon>Halieaceae</taxon>
        <taxon>Luminiphilus</taxon>
    </lineage>
</organism>
<dbReference type="RefSeq" id="WP_009020046.1">
    <property type="nucleotide sequence ID" value="NZ_DS999411.1"/>
</dbReference>
<evidence type="ECO:0000256" key="3">
    <source>
        <dbReference type="ARBA" id="ARBA00012929"/>
    </source>
</evidence>
<dbReference type="GO" id="GO:0009243">
    <property type="term" value="P:O antigen biosynthetic process"/>
    <property type="evidence" value="ECO:0007669"/>
    <property type="project" value="UniProtKB-UniPathway"/>
</dbReference>
<comment type="pathway">
    <text evidence="1 6">Carbohydrate biosynthesis; dTDP-L-rhamnose biosynthesis.</text>
</comment>
<evidence type="ECO:0000256" key="6">
    <source>
        <dbReference type="RuleBase" id="RU364082"/>
    </source>
</evidence>
<comment type="function">
    <text evidence="6">Catalyzes the reduction of dTDP-6-deoxy-L-lyxo-4-hexulose to yield dTDP-L-rhamnose.</text>
</comment>
<comment type="catalytic activity">
    <reaction evidence="5 6">
        <text>dTDP-beta-L-rhamnose + NADP(+) = dTDP-4-dehydro-beta-L-rhamnose + NADPH + H(+)</text>
        <dbReference type="Rhea" id="RHEA:21796"/>
        <dbReference type="ChEBI" id="CHEBI:15378"/>
        <dbReference type="ChEBI" id="CHEBI:57510"/>
        <dbReference type="ChEBI" id="CHEBI:57783"/>
        <dbReference type="ChEBI" id="CHEBI:58349"/>
        <dbReference type="ChEBI" id="CHEBI:62830"/>
        <dbReference type="EC" id="1.1.1.133"/>
    </reaction>
</comment>
<protein>
    <recommendedName>
        <fullName evidence="4 6">dTDP-4-dehydrorhamnose reductase</fullName>
        <ecNumber evidence="3 6">1.1.1.133</ecNumber>
    </recommendedName>
</protein>
<accession>B8KWJ3</accession>
<proteinExistence type="inferred from homology"/>
<evidence type="ECO:0000313" key="9">
    <source>
        <dbReference type="Proteomes" id="UP000004699"/>
    </source>
</evidence>
<dbReference type="PANTHER" id="PTHR10491">
    <property type="entry name" value="DTDP-4-DEHYDRORHAMNOSE REDUCTASE"/>
    <property type="match status" value="1"/>
</dbReference>
<comment type="cofactor">
    <cofactor evidence="6">
        <name>Mg(2+)</name>
        <dbReference type="ChEBI" id="CHEBI:18420"/>
    </cofactor>
    <text evidence="6">Binds 1 Mg(2+) ion per monomer.</text>
</comment>
<evidence type="ECO:0000256" key="2">
    <source>
        <dbReference type="ARBA" id="ARBA00010944"/>
    </source>
</evidence>
<dbReference type="EC" id="1.1.1.133" evidence="3 6"/>
<feature type="domain" description="RmlD-like substrate binding" evidence="7">
    <location>
        <begin position="1"/>
        <end position="283"/>
    </location>
</feature>
<keyword evidence="9" id="KW-1185">Reference proteome</keyword>
<dbReference type="EMBL" id="DS999411">
    <property type="protein sequence ID" value="EED35300.1"/>
    <property type="molecule type" value="Genomic_DNA"/>
</dbReference>
<dbReference type="AlphaFoldDB" id="B8KWJ3"/>
<evidence type="ECO:0000256" key="5">
    <source>
        <dbReference type="ARBA" id="ARBA00048200"/>
    </source>
</evidence>
<dbReference type="OrthoDB" id="9803892at2"/>
<dbReference type="STRING" id="565045.NOR51B_1245"/>
<dbReference type="InterPro" id="IPR005913">
    <property type="entry name" value="dTDP_dehydrorham_reduct"/>
</dbReference>
<sequence>MKVLLLGADTPLGYSLNAFFNPLKRHELVQVPLAATAWKRERQLKKLIKREQCDSIIDTRLISLIESPDKFGAAELERTDWLSGIARATDSHLLFLSSARVYSGQLQRPYKETDEPDAIDVSGRLLCEAEAILSDSQARVLTVRLGAIFSGRRSTRFTQLLDSIRERKPVLSSDQMRGNPVHTAEVARVVAGILDQVSVGAADTGLYHYCSLGDTGYYAFSEAVIACASQFDEFSTAREMLREIPEDEVTPFNRSLDCNRIRFQFGIQQLPWRDFVERAVRRYIDLLRAGEQK</sequence>
<dbReference type="Pfam" id="PF04321">
    <property type="entry name" value="RmlD_sub_bind"/>
    <property type="match status" value="1"/>
</dbReference>
<keyword evidence="6" id="KW-0521">NADP</keyword>
<dbReference type="eggNOG" id="COG1091">
    <property type="taxonomic scope" value="Bacteria"/>
</dbReference>
<dbReference type="InterPro" id="IPR029903">
    <property type="entry name" value="RmlD-like-bd"/>
</dbReference>
<evidence type="ECO:0000259" key="7">
    <source>
        <dbReference type="Pfam" id="PF04321"/>
    </source>
</evidence>
<dbReference type="SUPFAM" id="SSF51735">
    <property type="entry name" value="NAD(P)-binding Rossmann-fold domains"/>
    <property type="match status" value="1"/>
</dbReference>
<dbReference type="PANTHER" id="PTHR10491:SF4">
    <property type="entry name" value="METHIONINE ADENOSYLTRANSFERASE 2 SUBUNIT BETA"/>
    <property type="match status" value="1"/>
</dbReference>
<dbReference type="InterPro" id="IPR036291">
    <property type="entry name" value="NAD(P)-bd_dom_sf"/>
</dbReference>
<dbReference type="Proteomes" id="UP000004699">
    <property type="component" value="Unassembled WGS sequence"/>
</dbReference>
<evidence type="ECO:0000256" key="4">
    <source>
        <dbReference type="ARBA" id="ARBA00017099"/>
    </source>
</evidence>
<dbReference type="Gene3D" id="3.40.50.720">
    <property type="entry name" value="NAD(P)-binding Rossmann-like Domain"/>
    <property type="match status" value="1"/>
</dbReference>
<name>B8KWJ3_9GAMM</name>
<gene>
    <name evidence="8" type="ORF">NOR51B_1245</name>
</gene>
<evidence type="ECO:0000256" key="1">
    <source>
        <dbReference type="ARBA" id="ARBA00004781"/>
    </source>
</evidence>
<dbReference type="UniPathway" id="UPA00124"/>
<dbReference type="UniPathway" id="UPA00281"/>